<evidence type="ECO:0000313" key="1">
    <source>
        <dbReference type="EMBL" id="ANH81610.1"/>
    </source>
</evidence>
<dbReference type="AlphaFoldDB" id="A0A1A9I4I0"/>
<dbReference type="OrthoDB" id="9792021at2"/>
<keyword evidence="2" id="KW-1185">Reference proteome</keyword>
<name>A0A1A9I4I0_9BACT</name>
<dbReference type="EMBL" id="CP015772">
    <property type="protein sequence ID" value="ANH81610.1"/>
    <property type="molecule type" value="Genomic_DNA"/>
</dbReference>
<sequence>MPLGDFPYIQLPKGLKLLNGKPYGHAQDFLFFPIDGKMERLDGHVWRAFIANDGSIGNGWSYDYFVKSVAAEISRPGGVKIYEGKVPKAELDRIEEEATYSGDEGAIDYWNEKVWVYVIHREDGHSVYCQFSGYSAGGQLEVLQQ</sequence>
<dbReference type="KEGG" id="nia:A8C56_12045"/>
<protein>
    <submittedName>
        <fullName evidence="1">Uncharacterized protein</fullName>
    </submittedName>
</protein>
<dbReference type="STRING" id="1176587.A8C56_12045"/>
<dbReference type="RefSeq" id="WP_067756257.1">
    <property type="nucleotide sequence ID" value="NZ_CP015772.1"/>
</dbReference>
<organism evidence="1 2">
    <name type="scientific">Niabella ginsenosidivorans</name>
    <dbReference type="NCBI Taxonomy" id="1176587"/>
    <lineage>
        <taxon>Bacteria</taxon>
        <taxon>Pseudomonadati</taxon>
        <taxon>Bacteroidota</taxon>
        <taxon>Chitinophagia</taxon>
        <taxon>Chitinophagales</taxon>
        <taxon>Chitinophagaceae</taxon>
        <taxon>Niabella</taxon>
    </lineage>
</organism>
<dbReference type="Proteomes" id="UP000077667">
    <property type="component" value="Chromosome"/>
</dbReference>
<gene>
    <name evidence="1" type="ORF">A8C56_12045</name>
</gene>
<reference evidence="1 2" key="1">
    <citation type="submission" date="2016-05" db="EMBL/GenBank/DDBJ databases">
        <title>Niabella ginsenosidivorans BS26 whole genome sequencing.</title>
        <authorList>
            <person name="Im W.T."/>
            <person name="Siddiqi M.Z."/>
        </authorList>
    </citation>
    <scope>NUCLEOTIDE SEQUENCE [LARGE SCALE GENOMIC DNA]</scope>
    <source>
        <strain evidence="1 2">BS26</strain>
    </source>
</reference>
<proteinExistence type="predicted"/>
<accession>A0A1A9I4I0</accession>
<evidence type="ECO:0000313" key="2">
    <source>
        <dbReference type="Proteomes" id="UP000077667"/>
    </source>
</evidence>